<keyword evidence="3 5" id="KW-1133">Transmembrane helix</keyword>
<evidence type="ECO:0000256" key="2">
    <source>
        <dbReference type="ARBA" id="ARBA00022692"/>
    </source>
</evidence>
<gene>
    <name evidence="6" type="ORF">MIND_00645300</name>
</gene>
<dbReference type="Proteomes" id="UP000636479">
    <property type="component" value="Unassembled WGS sequence"/>
</dbReference>
<sequence length="470" mass="50449">MLSAGQLIWTSCRPLLRLVICTGFGFVVTKADLFPAVAAQGASQVLLNVTYPSLMFSKIVPAFSVSNIHSIAPILLVAVIYIFIGLFIGWAVKQLFWVPHRFRWGIIVAGGWANTGDIPTAVVVSIMSAAPFNGTEDENLSVAYISGFLLVGLMSFFILGGIRLVTQDFVGPDVEDEDVRAELKQRRREAWGVLRLSDKKSARPKEDDVAGDIEKGVAGAKHVSFMHDTTTRPLPTTHHSHVASTTAIDGEDTIAALSRPASPHPRNPTFSSPQNRFIAFLRAFLRNLMQPISASILVSFIIALAPPLKALFVADPGAEKWHIHPAPDGLPPLSFLLDTGAFIGGAAVPMGLICLGSALARLRVPSRLRDLPVGAIVGLSIGRLVVFPVLGVLITRGFVKVGVIDSGDKVLQFVCMFFSCLPTATTQVFVTQVASGTGSAEHLAPFLLPQYALMLVSMTALTAYSLQALF</sequence>
<dbReference type="EMBL" id="JACAZF010000005">
    <property type="protein sequence ID" value="KAF7304137.1"/>
    <property type="molecule type" value="Genomic_DNA"/>
</dbReference>
<dbReference type="Pfam" id="PF03547">
    <property type="entry name" value="Mem_trans"/>
    <property type="match status" value="1"/>
</dbReference>
<evidence type="ECO:0000256" key="4">
    <source>
        <dbReference type="ARBA" id="ARBA00023136"/>
    </source>
</evidence>
<feature type="transmembrane region" description="Helical" evidence="5">
    <location>
        <begin position="71"/>
        <end position="92"/>
    </location>
</feature>
<comment type="caution">
    <text evidence="6">The sequence shown here is derived from an EMBL/GenBank/DDBJ whole genome shotgun (WGS) entry which is preliminary data.</text>
</comment>
<keyword evidence="2 5" id="KW-0812">Transmembrane</keyword>
<feature type="transmembrane region" description="Helical" evidence="5">
    <location>
        <begin position="410"/>
        <end position="431"/>
    </location>
</feature>
<feature type="transmembrane region" description="Helical" evidence="5">
    <location>
        <begin position="292"/>
        <end position="313"/>
    </location>
</feature>
<protein>
    <submittedName>
        <fullName evidence="6">Auxin efflux carrier transmembrane protein</fullName>
    </submittedName>
</protein>
<dbReference type="InterPro" id="IPR040254">
    <property type="entry name" value="Ecm3-like"/>
</dbReference>
<feature type="transmembrane region" description="Helical" evidence="5">
    <location>
        <begin position="15"/>
        <end position="33"/>
    </location>
</feature>
<accession>A0A8H6STL4</accession>
<evidence type="ECO:0000313" key="7">
    <source>
        <dbReference type="Proteomes" id="UP000636479"/>
    </source>
</evidence>
<dbReference type="PANTHER" id="PTHR31274">
    <property type="entry name" value="PROTEIN ECM3"/>
    <property type="match status" value="1"/>
</dbReference>
<dbReference type="RefSeq" id="XP_037221109.1">
    <property type="nucleotide sequence ID" value="XM_037363188.1"/>
</dbReference>
<dbReference type="AlphaFoldDB" id="A0A8H6STL4"/>
<dbReference type="PANTHER" id="PTHR31274:SF1">
    <property type="entry name" value="AGL149CP"/>
    <property type="match status" value="1"/>
</dbReference>
<proteinExistence type="predicted"/>
<feature type="transmembrane region" description="Helical" evidence="5">
    <location>
        <begin position="371"/>
        <end position="398"/>
    </location>
</feature>
<evidence type="ECO:0000256" key="3">
    <source>
        <dbReference type="ARBA" id="ARBA00022989"/>
    </source>
</evidence>
<evidence type="ECO:0000256" key="5">
    <source>
        <dbReference type="SAM" id="Phobius"/>
    </source>
</evidence>
<evidence type="ECO:0000313" key="6">
    <source>
        <dbReference type="EMBL" id="KAF7304137.1"/>
    </source>
</evidence>
<dbReference type="OrthoDB" id="435607at2759"/>
<comment type="subcellular location">
    <subcellularLocation>
        <location evidence="1">Membrane</location>
        <topology evidence="1">Multi-pass membrane protein</topology>
    </subcellularLocation>
</comment>
<evidence type="ECO:0000256" key="1">
    <source>
        <dbReference type="ARBA" id="ARBA00004141"/>
    </source>
</evidence>
<feature type="transmembrane region" description="Helical" evidence="5">
    <location>
        <begin position="443"/>
        <end position="466"/>
    </location>
</feature>
<feature type="transmembrane region" description="Helical" evidence="5">
    <location>
        <begin position="104"/>
        <end position="130"/>
    </location>
</feature>
<name>A0A8H6STL4_9AGAR</name>
<keyword evidence="4 5" id="KW-0472">Membrane</keyword>
<reference evidence="6" key="1">
    <citation type="submission" date="2020-05" db="EMBL/GenBank/DDBJ databases">
        <title>Mycena genomes resolve the evolution of fungal bioluminescence.</title>
        <authorList>
            <person name="Tsai I.J."/>
        </authorList>
    </citation>
    <scope>NUCLEOTIDE SEQUENCE</scope>
    <source>
        <strain evidence="6">171206Taipei</strain>
    </source>
</reference>
<organism evidence="6 7">
    <name type="scientific">Mycena indigotica</name>
    <dbReference type="NCBI Taxonomy" id="2126181"/>
    <lineage>
        <taxon>Eukaryota</taxon>
        <taxon>Fungi</taxon>
        <taxon>Dikarya</taxon>
        <taxon>Basidiomycota</taxon>
        <taxon>Agaricomycotina</taxon>
        <taxon>Agaricomycetes</taxon>
        <taxon>Agaricomycetidae</taxon>
        <taxon>Agaricales</taxon>
        <taxon>Marasmiineae</taxon>
        <taxon>Mycenaceae</taxon>
        <taxon>Mycena</taxon>
    </lineage>
</organism>
<dbReference type="GO" id="GO:0016020">
    <property type="term" value="C:membrane"/>
    <property type="evidence" value="ECO:0007669"/>
    <property type="project" value="UniProtKB-SubCell"/>
</dbReference>
<keyword evidence="7" id="KW-1185">Reference proteome</keyword>
<dbReference type="GeneID" id="59345704"/>
<dbReference type="GO" id="GO:0055085">
    <property type="term" value="P:transmembrane transport"/>
    <property type="evidence" value="ECO:0007669"/>
    <property type="project" value="InterPro"/>
</dbReference>
<feature type="transmembrane region" description="Helical" evidence="5">
    <location>
        <begin position="142"/>
        <end position="162"/>
    </location>
</feature>
<dbReference type="InterPro" id="IPR004776">
    <property type="entry name" value="Mem_transp_PIN-like"/>
</dbReference>
<feature type="transmembrane region" description="Helical" evidence="5">
    <location>
        <begin position="333"/>
        <end position="359"/>
    </location>
</feature>